<keyword evidence="3" id="KW-1185">Reference proteome</keyword>
<dbReference type="Proteomes" id="UP000271256">
    <property type="component" value="Unassembled WGS sequence"/>
</dbReference>
<comment type="caution">
    <text evidence="2">The sequence shown here is derived from an EMBL/GenBank/DDBJ whole genome shotgun (WGS) entry which is preliminary data.</text>
</comment>
<evidence type="ECO:0000313" key="3">
    <source>
        <dbReference type="Proteomes" id="UP000271256"/>
    </source>
</evidence>
<evidence type="ECO:0000256" key="1">
    <source>
        <dbReference type="SAM" id="MobiDB-lite"/>
    </source>
</evidence>
<dbReference type="RefSeq" id="WP_121450584.1">
    <property type="nucleotide sequence ID" value="NZ_RBWE01000001.1"/>
</dbReference>
<feature type="region of interest" description="Disordered" evidence="1">
    <location>
        <begin position="52"/>
        <end position="112"/>
    </location>
</feature>
<sequence>MFVHGKTAGSHNRFPGKYGRNGSGIGSGVKTPAPAWTGRTLATIEKLGFRVGRRGRTVTGSQTDGGGKAGSEAAETHPVAGRAGGGEETGSLQEQRAGRGAGPVQPDSPQDTAARLLAAKRRRKS</sequence>
<protein>
    <submittedName>
        <fullName evidence="2">Uncharacterized protein</fullName>
    </submittedName>
</protein>
<organism evidence="2 3">
    <name type="scientific">Desulfofundulus salinus</name>
    <dbReference type="NCBI Taxonomy" id="2419843"/>
    <lineage>
        <taxon>Bacteria</taxon>
        <taxon>Bacillati</taxon>
        <taxon>Bacillota</taxon>
        <taxon>Clostridia</taxon>
        <taxon>Eubacteriales</taxon>
        <taxon>Peptococcaceae</taxon>
        <taxon>Desulfofundulus</taxon>
    </lineage>
</organism>
<dbReference type="AlphaFoldDB" id="A0A494WZQ5"/>
<feature type="region of interest" description="Disordered" evidence="1">
    <location>
        <begin position="1"/>
        <end position="35"/>
    </location>
</feature>
<reference evidence="2 3" key="1">
    <citation type="submission" date="2018-10" db="EMBL/GenBank/DDBJ databases">
        <authorList>
            <person name="Grouzdev D.S."/>
            <person name="Krutkina M.S."/>
            <person name="Tourova T.P."/>
            <person name="Nazina T.N."/>
        </authorList>
    </citation>
    <scope>NUCLEOTIDE SEQUENCE [LARGE SCALE GENOMIC DNA]</scope>
    <source>
        <strain evidence="2 3">435</strain>
    </source>
</reference>
<gene>
    <name evidence="2" type="ORF">D7024_03735</name>
</gene>
<evidence type="ECO:0000313" key="2">
    <source>
        <dbReference type="EMBL" id="RKO66140.1"/>
    </source>
</evidence>
<dbReference type="EMBL" id="RBWE01000001">
    <property type="protein sequence ID" value="RKO66140.1"/>
    <property type="molecule type" value="Genomic_DNA"/>
</dbReference>
<name>A0A494WZQ5_9FIRM</name>
<proteinExistence type="predicted"/>
<accession>A0A494WZQ5</accession>